<dbReference type="EMBL" id="QPFP01000010">
    <property type="protein sequence ID" value="TEB34221.1"/>
    <property type="molecule type" value="Genomic_DNA"/>
</dbReference>
<sequence>MRLPRSDRVGGCCTLPHRARFVATSGRTEIPAGHSLLAQVERPAPTARPAFIGILGFECLCLRTLGGGRTEGNIGEIQDRRGSLAGTCTVRAGADPADPNVLRSLQGGIPKEGQFGVRRWKRARGSSEGNPYAYLGSRLRIILRIDVCQSLTVPSLPSPSLSKFALGQFDARGAVLAVSLDTLYI</sequence>
<dbReference type="AlphaFoldDB" id="A0A4Y7TJS2"/>
<protein>
    <submittedName>
        <fullName evidence="1">Uncharacterized protein</fullName>
    </submittedName>
</protein>
<organism evidence="1 2">
    <name type="scientific">Coprinellus micaceus</name>
    <name type="common">Glistening ink-cap mushroom</name>
    <name type="synonym">Coprinus micaceus</name>
    <dbReference type="NCBI Taxonomy" id="71717"/>
    <lineage>
        <taxon>Eukaryota</taxon>
        <taxon>Fungi</taxon>
        <taxon>Dikarya</taxon>
        <taxon>Basidiomycota</taxon>
        <taxon>Agaricomycotina</taxon>
        <taxon>Agaricomycetes</taxon>
        <taxon>Agaricomycetidae</taxon>
        <taxon>Agaricales</taxon>
        <taxon>Agaricineae</taxon>
        <taxon>Psathyrellaceae</taxon>
        <taxon>Coprinellus</taxon>
    </lineage>
</organism>
<accession>A0A4Y7TJS2</accession>
<proteinExistence type="predicted"/>
<name>A0A4Y7TJS2_COPMI</name>
<reference evidence="1 2" key="1">
    <citation type="journal article" date="2019" name="Nat. Ecol. Evol.">
        <title>Megaphylogeny resolves global patterns of mushroom evolution.</title>
        <authorList>
            <person name="Varga T."/>
            <person name="Krizsan K."/>
            <person name="Foldi C."/>
            <person name="Dima B."/>
            <person name="Sanchez-Garcia M."/>
            <person name="Sanchez-Ramirez S."/>
            <person name="Szollosi G.J."/>
            <person name="Szarkandi J.G."/>
            <person name="Papp V."/>
            <person name="Albert L."/>
            <person name="Andreopoulos W."/>
            <person name="Angelini C."/>
            <person name="Antonin V."/>
            <person name="Barry K.W."/>
            <person name="Bougher N.L."/>
            <person name="Buchanan P."/>
            <person name="Buyck B."/>
            <person name="Bense V."/>
            <person name="Catcheside P."/>
            <person name="Chovatia M."/>
            <person name="Cooper J."/>
            <person name="Damon W."/>
            <person name="Desjardin D."/>
            <person name="Finy P."/>
            <person name="Geml J."/>
            <person name="Haridas S."/>
            <person name="Hughes K."/>
            <person name="Justo A."/>
            <person name="Karasinski D."/>
            <person name="Kautmanova I."/>
            <person name="Kiss B."/>
            <person name="Kocsube S."/>
            <person name="Kotiranta H."/>
            <person name="LaButti K.M."/>
            <person name="Lechner B.E."/>
            <person name="Liimatainen K."/>
            <person name="Lipzen A."/>
            <person name="Lukacs Z."/>
            <person name="Mihaltcheva S."/>
            <person name="Morgado L.N."/>
            <person name="Niskanen T."/>
            <person name="Noordeloos M.E."/>
            <person name="Ohm R.A."/>
            <person name="Ortiz-Santana B."/>
            <person name="Ovrebo C."/>
            <person name="Racz N."/>
            <person name="Riley R."/>
            <person name="Savchenko A."/>
            <person name="Shiryaev A."/>
            <person name="Soop K."/>
            <person name="Spirin V."/>
            <person name="Szebenyi C."/>
            <person name="Tomsovsky M."/>
            <person name="Tulloss R.E."/>
            <person name="Uehling J."/>
            <person name="Grigoriev I.V."/>
            <person name="Vagvolgyi C."/>
            <person name="Papp T."/>
            <person name="Martin F.M."/>
            <person name="Miettinen O."/>
            <person name="Hibbett D.S."/>
            <person name="Nagy L.G."/>
        </authorList>
    </citation>
    <scope>NUCLEOTIDE SEQUENCE [LARGE SCALE GENOMIC DNA]</scope>
    <source>
        <strain evidence="1 2">FP101781</strain>
    </source>
</reference>
<comment type="caution">
    <text evidence="1">The sequence shown here is derived from an EMBL/GenBank/DDBJ whole genome shotgun (WGS) entry which is preliminary data.</text>
</comment>
<gene>
    <name evidence="1" type="ORF">FA13DRAFT_1729722</name>
</gene>
<evidence type="ECO:0000313" key="2">
    <source>
        <dbReference type="Proteomes" id="UP000298030"/>
    </source>
</evidence>
<dbReference type="Proteomes" id="UP000298030">
    <property type="component" value="Unassembled WGS sequence"/>
</dbReference>
<keyword evidence="2" id="KW-1185">Reference proteome</keyword>
<evidence type="ECO:0000313" key="1">
    <source>
        <dbReference type="EMBL" id="TEB34221.1"/>
    </source>
</evidence>